<name>A0A1I5XBS2_9FIRM</name>
<evidence type="ECO:0000256" key="2">
    <source>
        <dbReference type="RuleBase" id="RU003616"/>
    </source>
</evidence>
<dbReference type="PROSITE" id="PS01031">
    <property type="entry name" value="SHSP"/>
    <property type="match status" value="1"/>
</dbReference>
<evidence type="ECO:0000313" key="4">
    <source>
        <dbReference type="EMBL" id="SFQ29097.1"/>
    </source>
</evidence>
<keyword evidence="5" id="KW-1185">Reference proteome</keyword>
<dbReference type="RefSeq" id="WP_074890875.1">
    <property type="nucleotide sequence ID" value="NZ_FOXO01000030.1"/>
</dbReference>
<dbReference type="InterPro" id="IPR002068">
    <property type="entry name" value="A-crystallin/Hsp20_dom"/>
</dbReference>
<proteinExistence type="inferred from homology"/>
<sequence length="154" mass="17808">MLAPSIFEENIMDDLFGFPYMKEFDNMERGLERKLYGRKASRMMKTDIREKDDNYEVSIDLPGFKKEEIAVELDKGYLTISASKGIDHDDNDKKGKLIRQERYAGSMTRSFYIGDNVKKEDVEATYRHGVLTLTIPKKAMERTLPEKNLIAIEG</sequence>
<dbReference type="OrthoDB" id="9811615at2"/>
<dbReference type="AlphaFoldDB" id="A0A1I5XBS2"/>
<evidence type="ECO:0000259" key="3">
    <source>
        <dbReference type="PROSITE" id="PS01031"/>
    </source>
</evidence>
<dbReference type="Proteomes" id="UP000182624">
    <property type="component" value="Unassembled WGS sequence"/>
</dbReference>
<comment type="similarity">
    <text evidence="1 2">Belongs to the small heat shock protein (HSP20) family.</text>
</comment>
<dbReference type="CDD" id="cd06471">
    <property type="entry name" value="ACD_LpsHSP_like"/>
    <property type="match status" value="1"/>
</dbReference>
<protein>
    <submittedName>
        <fullName evidence="4">Molecular chaperone IbpA, HSP20 family</fullName>
    </submittedName>
</protein>
<reference evidence="5" key="1">
    <citation type="submission" date="2016-10" db="EMBL/GenBank/DDBJ databases">
        <authorList>
            <person name="Varghese N."/>
            <person name="Submissions S."/>
        </authorList>
    </citation>
    <scope>NUCLEOTIDE SEQUENCE [LARGE SCALE GENOMIC DNA]</scope>
    <source>
        <strain evidence="5">P18</strain>
    </source>
</reference>
<dbReference type="Pfam" id="PF00011">
    <property type="entry name" value="HSP20"/>
    <property type="match status" value="1"/>
</dbReference>
<organism evidence="4 5">
    <name type="scientific">Butyrivibrio proteoclasticus</name>
    <dbReference type="NCBI Taxonomy" id="43305"/>
    <lineage>
        <taxon>Bacteria</taxon>
        <taxon>Bacillati</taxon>
        <taxon>Bacillota</taxon>
        <taxon>Clostridia</taxon>
        <taxon>Lachnospirales</taxon>
        <taxon>Lachnospiraceae</taxon>
        <taxon>Butyrivibrio</taxon>
    </lineage>
</organism>
<dbReference type="InterPro" id="IPR008978">
    <property type="entry name" value="HSP20-like_chaperone"/>
</dbReference>
<gene>
    <name evidence="4" type="ORF">SAMN04487928_1306</name>
</gene>
<accession>A0A1I5XBS2</accession>
<dbReference type="InterPro" id="IPR031107">
    <property type="entry name" value="Small_HSP"/>
</dbReference>
<evidence type="ECO:0000313" key="5">
    <source>
        <dbReference type="Proteomes" id="UP000182624"/>
    </source>
</evidence>
<dbReference type="Gene3D" id="2.60.40.790">
    <property type="match status" value="1"/>
</dbReference>
<feature type="domain" description="SHSP" evidence="3">
    <location>
        <begin position="37"/>
        <end position="153"/>
    </location>
</feature>
<evidence type="ECO:0000256" key="1">
    <source>
        <dbReference type="PROSITE-ProRule" id="PRU00285"/>
    </source>
</evidence>
<dbReference type="EMBL" id="FOXO01000030">
    <property type="protein sequence ID" value="SFQ29097.1"/>
    <property type="molecule type" value="Genomic_DNA"/>
</dbReference>
<dbReference type="SUPFAM" id="SSF49764">
    <property type="entry name" value="HSP20-like chaperones"/>
    <property type="match status" value="1"/>
</dbReference>
<dbReference type="PANTHER" id="PTHR11527">
    <property type="entry name" value="HEAT-SHOCK PROTEIN 20 FAMILY MEMBER"/>
    <property type="match status" value="1"/>
</dbReference>